<dbReference type="PANTHER" id="PTHR11537">
    <property type="entry name" value="VOLTAGE-GATED POTASSIUM CHANNEL"/>
    <property type="match status" value="1"/>
</dbReference>
<feature type="transmembrane region" description="Helical" evidence="12">
    <location>
        <begin position="158"/>
        <end position="179"/>
    </location>
</feature>
<evidence type="ECO:0000256" key="11">
    <source>
        <dbReference type="ARBA" id="ARBA00023303"/>
    </source>
</evidence>
<gene>
    <name evidence="14" type="ORF">HKN21_01450</name>
</gene>
<dbReference type="PANTHER" id="PTHR11537:SF254">
    <property type="entry name" value="POTASSIUM VOLTAGE-GATED CHANNEL PROTEIN SHAB"/>
    <property type="match status" value="1"/>
</dbReference>
<evidence type="ECO:0000256" key="12">
    <source>
        <dbReference type="SAM" id="Phobius"/>
    </source>
</evidence>
<keyword evidence="2" id="KW-0813">Transport</keyword>
<keyword evidence="9" id="KW-0406">Ion transport</keyword>
<dbReference type="GO" id="GO:0001508">
    <property type="term" value="P:action potential"/>
    <property type="evidence" value="ECO:0007669"/>
    <property type="project" value="TreeGrafter"/>
</dbReference>
<feature type="transmembrane region" description="Helical" evidence="12">
    <location>
        <begin position="62"/>
        <end position="81"/>
    </location>
</feature>
<dbReference type="Pfam" id="PF00520">
    <property type="entry name" value="Ion_trans"/>
    <property type="match status" value="1"/>
</dbReference>
<keyword evidence="11" id="KW-0407">Ion channel</keyword>
<feature type="transmembrane region" description="Helical" evidence="12">
    <location>
        <begin position="218"/>
        <end position="239"/>
    </location>
</feature>
<dbReference type="Gene3D" id="1.10.287.70">
    <property type="match status" value="1"/>
</dbReference>
<feature type="transmembrane region" description="Helical" evidence="12">
    <location>
        <begin position="32"/>
        <end position="50"/>
    </location>
</feature>
<dbReference type="GO" id="GO:0005249">
    <property type="term" value="F:voltage-gated potassium channel activity"/>
    <property type="evidence" value="ECO:0007669"/>
    <property type="project" value="InterPro"/>
</dbReference>
<keyword evidence="6" id="KW-0851">Voltage-gated channel</keyword>
<reference evidence="14 15" key="1">
    <citation type="submission" date="2020-03" db="EMBL/GenBank/DDBJ databases">
        <title>Metabolic flexibility allows generalist bacteria to become dominant in a frequently disturbed ecosystem.</title>
        <authorList>
            <person name="Chen Y.-J."/>
            <person name="Leung P.M."/>
            <person name="Bay S.K."/>
            <person name="Hugenholtz P."/>
            <person name="Kessler A.J."/>
            <person name="Shelley G."/>
            <person name="Waite D.W."/>
            <person name="Cook P.L."/>
            <person name="Greening C."/>
        </authorList>
    </citation>
    <scope>NUCLEOTIDE SEQUENCE [LARGE SCALE GENOMIC DNA]</scope>
    <source>
        <strain evidence="14">SS_bin_28</strain>
    </source>
</reference>
<protein>
    <submittedName>
        <fullName evidence="14">Ion transporter</fullName>
    </submittedName>
</protein>
<keyword evidence="10 12" id="KW-0472">Membrane</keyword>
<evidence type="ECO:0000256" key="4">
    <source>
        <dbReference type="ARBA" id="ARBA00022692"/>
    </source>
</evidence>
<evidence type="ECO:0000256" key="3">
    <source>
        <dbReference type="ARBA" id="ARBA00022538"/>
    </source>
</evidence>
<keyword evidence="3" id="KW-0633">Potassium transport</keyword>
<dbReference type="SUPFAM" id="SSF81324">
    <property type="entry name" value="Voltage-gated potassium channels"/>
    <property type="match status" value="1"/>
</dbReference>
<keyword evidence="5" id="KW-0631">Potassium channel</keyword>
<evidence type="ECO:0000313" key="14">
    <source>
        <dbReference type="EMBL" id="NNF05402.1"/>
    </source>
</evidence>
<proteinExistence type="predicted"/>
<feature type="transmembrane region" description="Helical" evidence="12">
    <location>
        <begin position="93"/>
        <end position="113"/>
    </location>
</feature>
<comment type="caution">
    <text evidence="14">The sequence shown here is derived from an EMBL/GenBank/DDBJ whole genome shotgun (WGS) entry which is preliminary data.</text>
</comment>
<comment type="subcellular location">
    <subcellularLocation>
        <location evidence="1">Membrane</location>
        <topology evidence="1">Multi-pass membrane protein</topology>
    </subcellularLocation>
</comment>
<evidence type="ECO:0000313" key="15">
    <source>
        <dbReference type="Proteomes" id="UP000547674"/>
    </source>
</evidence>
<evidence type="ECO:0000256" key="2">
    <source>
        <dbReference type="ARBA" id="ARBA00022448"/>
    </source>
</evidence>
<accession>A0A7Y2E6T9</accession>
<evidence type="ECO:0000256" key="1">
    <source>
        <dbReference type="ARBA" id="ARBA00004141"/>
    </source>
</evidence>
<dbReference type="PRINTS" id="PR00169">
    <property type="entry name" value="KCHANNEL"/>
</dbReference>
<organism evidence="14 15">
    <name type="scientific">Eiseniibacteriota bacterium</name>
    <dbReference type="NCBI Taxonomy" id="2212470"/>
    <lineage>
        <taxon>Bacteria</taxon>
        <taxon>Candidatus Eiseniibacteriota</taxon>
    </lineage>
</organism>
<evidence type="ECO:0000256" key="6">
    <source>
        <dbReference type="ARBA" id="ARBA00022882"/>
    </source>
</evidence>
<dbReference type="Proteomes" id="UP000547674">
    <property type="component" value="Unassembled WGS sequence"/>
</dbReference>
<dbReference type="GO" id="GO:0008076">
    <property type="term" value="C:voltage-gated potassium channel complex"/>
    <property type="evidence" value="ECO:0007669"/>
    <property type="project" value="InterPro"/>
</dbReference>
<dbReference type="Gene3D" id="1.20.120.350">
    <property type="entry name" value="Voltage-gated potassium channels. Chain C"/>
    <property type="match status" value="1"/>
</dbReference>
<keyword evidence="7" id="KW-0630">Potassium</keyword>
<dbReference type="EMBL" id="JABDJR010000052">
    <property type="protein sequence ID" value="NNF05402.1"/>
    <property type="molecule type" value="Genomic_DNA"/>
</dbReference>
<evidence type="ECO:0000256" key="8">
    <source>
        <dbReference type="ARBA" id="ARBA00022989"/>
    </source>
</evidence>
<evidence type="ECO:0000256" key="5">
    <source>
        <dbReference type="ARBA" id="ARBA00022826"/>
    </source>
</evidence>
<keyword evidence="4 12" id="KW-0812">Transmembrane</keyword>
<keyword evidence="8 12" id="KW-1133">Transmembrane helix</keyword>
<evidence type="ECO:0000259" key="13">
    <source>
        <dbReference type="Pfam" id="PF00520"/>
    </source>
</evidence>
<sequence length="278" mass="31132">MRKEEEKTDYERSLRGRLHEIIFEADTPMGKAFDVALILFIIMSVMVVLLESVEAVREHYGYELYLLEWFFTIVFSIEYVLRLYSLRRPHKYATSFFGVVDLLAVLPTYLDLILPGSRYLLTIRFLRVLRIFRVLKLVKYIGEAGMLSRALLQSFRKITIFLFVVLTLVTILGSLMYVIEGQASGFSSIPKGIYWAIITLTTVGYGDITPATPLGQTVAAFVMILGYSIIAVPTGIVSAEMAAVSKLQISTQSCPDCSSEGHDLGAKHCKNCGAQMSP</sequence>
<feature type="domain" description="Ion transport" evidence="13">
    <location>
        <begin position="31"/>
        <end position="243"/>
    </location>
</feature>
<dbReference type="AlphaFoldDB" id="A0A7Y2E6T9"/>
<dbReference type="InterPro" id="IPR028325">
    <property type="entry name" value="VG_K_chnl"/>
</dbReference>
<evidence type="ECO:0000256" key="9">
    <source>
        <dbReference type="ARBA" id="ARBA00023065"/>
    </source>
</evidence>
<evidence type="ECO:0000256" key="10">
    <source>
        <dbReference type="ARBA" id="ARBA00023136"/>
    </source>
</evidence>
<evidence type="ECO:0000256" key="7">
    <source>
        <dbReference type="ARBA" id="ARBA00022958"/>
    </source>
</evidence>
<dbReference type="InterPro" id="IPR005821">
    <property type="entry name" value="Ion_trans_dom"/>
</dbReference>
<dbReference type="InterPro" id="IPR027359">
    <property type="entry name" value="Volt_channel_dom_sf"/>
</dbReference>
<name>A0A7Y2E6T9_UNCEI</name>